<evidence type="ECO:0000256" key="1">
    <source>
        <dbReference type="SAM" id="MobiDB-lite"/>
    </source>
</evidence>
<protein>
    <submittedName>
        <fullName evidence="2">8588_t:CDS:1</fullName>
    </submittedName>
</protein>
<feature type="region of interest" description="Disordered" evidence="1">
    <location>
        <begin position="135"/>
        <end position="164"/>
    </location>
</feature>
<dbReference type="Proteomes" id="UP000789342">
    <property type="component" value="Unassembled WGS sequence"/>
</dbReference>
<name>A0A9N8ZBW1_9GLOM</name>
<feature type="compositionally biased region" description="Basic and acidic residues" evidence="1">
    <location>
        <begin position="139"/>
        <end position="152"/>
    </location>
</feature>
<organism evidence="2 3">
    <name type="scientific">Acaulospora morrowiae</name>
    <dbReference type="NCBI Taxonomy" id="94023"/>
    <lineage>
        <taxon>Eukaryota</taxon>
        <taxon>Fungi</taxon>
        <taxon>Fungi incertae sedis</taxon>
        <taxon>Mucoromycota</taxon>
        <taxon>Glomeromycotina</taxon>
        <taxon>Glomeromycetes</taxon>
        <taxon>Diversisporales</taxon>
        <taxon>Acaulosporaceae</taxon>
        <taxon>Acaulospora</taxon>
    </lineage>
</organism>
<dbReference type="AlphaFoldDB" id="A0A9N8ZBW1"/>
<evidence type="ECO:0000313" key="3">
    <source>
        <dbReference type="Proteomes" id="UP000789342"/>
    </source>
</evidence>
<accession>A0A9N8ZBW1</accession>
<reference evidence="2" key="1">
    <citation type="submission" date="2021-06" db="EMBL/GenBank/DDBJ databases">
        <authorList>
            <person name="Kallberg Y."/>
            <person name="Tangrot J."/>
            <person name="Rosling A."/>
        </authorList>
    </citation>
    <scope>NUCLEOTIDE SEQUENCE</scope>
    <source>
        <strain evidence="2">CL551</strain>
    </source>
</reference>
<gene>
    <name evidence="2" type="ORF">AMORRO_LOCUS2646</name>
</gene>
<evidence type="ECO:0000313" key="2">
    <source>
        <dbReference type="EMBL" id="CAG8488165.1"/>
    </source>
</evidence>
<proteinExistence type="predicted"/>
<dbReference type="EMBL" id="CAJVPV010001149">
    <property type="protein sequence ID" value="CAG8488165.1"/>
    <property type="molecule type" value="Genomic_DNA"/>
</dbReference>
<sequence length="314" mass="36919">MCAGDMSHQEFAKKLLGKKRKDFEAHDDNDLPCNRMLLNMANSQKHRSVRRERGFIIVYQDSALEITPETFQILHFQPKSHEMFSDYGIVVKENMDDRGGERLRIVSELMMMSGTAFSTAMEKESLTQNSVEAYRKRRSAEQHPYMEREKDNRKNRKNRREAPEVVTRKNGTRLTYIDQSTGKTKGLTSFILANEKTSIRVSRRVNIIRAQVEDPLRTQRPDEISLRSIAHEGKKKNRQQSKKLWYYHALMAKRQIRDITTTRRKGKLEARVTSQTTLLSYEHEYRIHQSMCCFDILTFHNWQMAGPQPSEFKQ</sequence>
<keyword evidence="3" id="KW-1185">Reference proteome</keyword>
<comment type="caution">
    <text evidence="2">The sequence shown here is derived from an EMBL/GenBank/DDBJ whole genome shotgun (WGS) entry which is preliminary data.</text>
</comment>